<dbReference type="Gene3D" id="3.30.1330.60">
    <property type="entry name" value="OmpA-like domain"/>
    <property type="match status" value="1"/>
</dbReference>
<evidence type="ECO:0000313" key="11">
    <source>
        <dbReference type="EMBL" id="MFC5548491.1"/>
    </source>
</evidence>
<keyword evidence="3" id="KW-1003">Cell membrane</keyword>
<evidence type="ECO:0000256" key="6">
    <source>
        <dbReference type="ARBA" id="ARBA00023136"/>
    </source>
</evidence>
<evidence type="ECO:0000256" key="3">
    <source>
        <dbReference type="ARBA" id="ARBA00022475"/>
    </source>
</evidence>
<name>A0ABW0RUI6_9BURK</name>
<dbReference type="InterPro" id="IPR050330">
    <property type="entry name" value="Bact_OuterMem_StrucFunc"/>
</dbReference>
<accession>A0ABW0RUI6</accession>
<dbReference type="Pfam" id="PF00691">
    <property type="entry name" value="OmpA"/>
    <property type="match status" value="1"/>
</dbReference>
<keyword evidence="11" id="KW-0969">Cilium</keyword>
<evidence type="ECO:0000256" key="5">
    <source>
        <dbReference type="ARBA" id="ARBA00022989"/>
    </source>
</evidence>
<dbReference type="NCBIfam" id="NF006548">
    <property type="entry name" value="PRK09041.1"/>
    <property type="match status" value="1"/>
</dbReference>
<evidence type="ECO:0000256" key="2">
    <source>
        <dbReference type="ARBA" id="ARBA00008914"/>
    </source>
</evidence>
<dbReference type="PANTHER" id="PTHR30329:SF21">
    <property type="entry name" value="LIPOPROTEIN YIAD-RELATED"/>
    <property type="match status" value="1"/>
</dbReference>
<protein>
    <submittedName>
        <fullName evidence="11">Flagellar motor protein MotB</fullName>
    </submittedName>
</protein>
<dbReference type="RefSeq" id="WP_379769323.1">
    <property type="nucleotide sequence ID" value="NZ_JBHSMZ010000005.1"/>
</dbReference>
<keyword evidence="5 9" id="KW-1133">Transmembrane helix</keyword>
<dbReference type="Pfam" id="PF13677">
    <property type="entry name" value="MotB_plug"/>
    <property type="match status" value="1"/>
</dbReference>
<dbReference type="InterPro" id="IPR025713">
    <property type="entry name" value="MotB-like_N_dom"/>
</dbReference>
<evidence type="ECO:0000256" key="4">
    <source>
        <dbReference type="ARBA" id="ARBA00022692"/>
    </source>
</evidence>
<keyword evidence="6 7" id="KW-0472">Membrane</keyword>
<evidence type="ECO:0000256" key="1">
    <source>
        <dbReference type="ARBA" id="ARBA00004162"/>
    </source>
</evidence>
<feature type="region of interest" description="Disordered" evidence="8">
    <location>
        <begin position="309"/>
        <end position="328"/>
    </location>
</feature>
<keyword evidence="4 9" id="KW-0812">Transmembrane</keyword>
<dbReference type="PANTHER" id="PTHR30329">
    <property type="entry name" value="STATOR ELEMENT OF FLAGELLAR MOTOR COMPLEX"/>
    <property type="match status" value="1"/>
</dbReference>
<dbReference type="EMBL" id="JBHSMZ010000005">
    <property type="protein sequence ID" value="MFC5548491.1"/>
    <property type="molecule type" value="Genomic_DNA"/>
</dbReference>
<dbReference type="InterPro" id="IPR036737">
    <property type="entry name" value="OmpA-like_sf"/>
</dbReference>
<feature type="domain" description="OmpA-like" evidence="10">
    <location>
        <begin position="159"/>
        <end position="278"/>
    </location>
</feature>
<gene>
    <name evidence="11" type="primary">motB</name>
    <name evidence="11" type="ORF">ACFPO9_08210</name>
</gene>
<proteinExistence type="inferred from homology"/>
<organism evidence="11 12">
    <name type="scientific">Massilia aerilata</name>
    <dbReference type="NCBI Taxonomy" id="453817"/>
    <lineage>
        <taxon>Bacteria</taxon>
        <taxon>Pseudomonadati</taxon>
        <taxon>Pseudomonadota</taxon>
        <taxon>Betaproteobacteria</taxon>
        <taxon>Burkholderiales</taxon>
        <taxon>Oxalobacteraceae</taxon>
        <taxon>Telluria group</taxon>
        <taxon>Massilia</taxon>
    </lineage>
</organism>
<dbReference type="InterPro" id="IPR006665">
    <property type="entry name" value="OmpA-like"/>
</dbReference>
<comment type="similarity">
    <text evidence="2">Belongs to the MotB family.</text>
</comment>
<keyword evidence="11" id="KW-0282">Flagellum</keyword>
<dbReference type="Proteomes" id="UP001596086">
    <property type="component" value="Unassembled WGS sequence"/>
</dbReference>
<sequence length="328" mass="35279">MADEGQRPIIVKKIKKGGHGHHGGAWKIAYADFVTAMMAFFLLMWLLGSTTKGDMEGIASYFKTPLKVAMQGGSGSGDSASILQGGGQDLTRRNGQVKKGDTPADKKTYDLKAARAALEHEEAERLAKLKQKIESTIEANPQLKKYKNQLLLDVTSEGLRIQIVDEKNRPMFESAKAELQPYTRDILDVLALVLNDVPNKLSLSGHTDSTPYMTASGYTNWELSADRANASRREMVRGGLADDKILRVVGLAAANHLVPKDPFNPVNRRISILVMNKRTEEAVLRGGSSGDNSLDVPGDADGAVKAVAQATGAGLAAPEQEAATQGAR</sequence>
<evidence type="ECO:0000313" key="12">
    <source>
        <dbReference type="Proteomes" id="UP001596086"/>
    </source>
</evidence>
<dbReference type="CDD" id="cd07185">
    <property type="entry name" value="OmpA_C-like"/>
    <property type="match status" value="1"/>
</dbReference>
<evidence type="ECO:0000259" key="10">
    <source>
        <dbReference type="PROSITE" id="PS51123"/>
    </source>
</evidence>
<keyword evidence="11" id="KW-0966">Cell projection</keyword>
<evidence type="ECO:0000256" key="8">
    <source>
        <dbReference type="SAM" id="MobiDB-lite"/>
    </source>
</evidence>
<evidence type="ECO:0000256" key="7">
    <source>
        <dbReference type="PROSITE-ProRule" id="PRU00473"/>
    </source>
</evidence>
<comment type="subcellular location">
    <subcellularLocation>
        <location evidence="1">Cell membrane</location>
        <topology evidence="1">Single-pass membrane protein</topology>
    </subcellularLocation>
</comment>
<comment type="caution">
    <text evidence="11">The sequence shown here is derived from an EMBL/GenBank/DDBJ whole genome shotgun (WGS) entry which is preliminary data.</text>
</comment>
<reference evidence="12" key="1">
    <citation type="journal article" date="2019" name="Int. J. Syst. Evol. Microbiol.">
        <title>The Global Catalogue of Microorganisms (GCM) 10K type strain sequencing project: providing services to taxonomists for standard genome sequencing and annotation.</title>
        <authorList>
            <consortium name="The Broad Institute Genomics Platform"/>
            <consortium name="The Broad Institute Genome Sequencing Center for Infectious Disease"/>
            <person name="Wu L."/>
            <person name="Ma J."/>
        </authorList>
    </citation>
    <scope>NUCLEOTIDE SEQUENCE [LARGE SCALE GENOMIC DNA]</scope>
    <source>
        <strain evidence="12">CGMCC 4.5798</strain>
    </source>
</reference>
<feature type="transmembrane region" description="Helical" evidence="9">
    <location>
        <begin position="28"/>
        <end position="47"/>
    </location>
</feature>
<dbReference type="PROSITE" id="PS51123">
    <property type="entry name" value="OMPA_2"/>
    <property type="match status" value="1"/>
</dbReference>
<keyword evidence="12" id="KW-1185">Reference proteome</keyword>
<evidence type="ECO:0000256" key="9">
    <source>
        <dbReference type="SAM" id="Phobius"/>
    </source>
</evidence>
<dbReference type="SUPFAM" id="SSF103088">
    <property type="entry name" value="OmpA-like"/>
    <property type="match status" value="1"/>
</dbReference>